<name>A0ABQ9DHP5_9PASS</name>
<sequence>MVEGNWITNAFTDKNLKDLKHGWINSTLKINSIGAEQWIYFVNDCSLPQQNSFVSLIYLAHVGLNPAVAVPVKLVGVLTRTAEFTEESITKDIHIG</sequence>
<evidence type="ECO:0000313" key="1">
    <source>
        <dbReference type="EMBL" id="KAJ7419685.1"/>
    </source>
</evidence>
<keyword evidence="2" id="KW-1185">Reference proteome</keyword>
<evidence type="ECO:0000313" key="2">
    <source>
        <dbReference type="Proteomes" id="UP001145742"/>
    </source>
</evidence>
<dbReference type="Proteomes" id="UP001145742">
    <property type="component" value="Unassembled WGS sequence"/>
</dbReference>
<proteinExistence type="predicted"/>
<dbReference type="EMBL" id="WHWB01033468">
    <property type="protein sequence ID" value="KAJ7419685.1"/>
    <property type="molecule type" value="Genomic_DNA"/>
</dbReference>
<reference evidence="1" key="1">
    <citation type="submission" date="2019-10" db="EMBL/GenBank/DDBJ databases">
        <authorList>
            <person name="Soares A.E.R."/>
            <person name="Aleixo A."/>
            <person name="Schneider P."/>
            <person name="Miyaki C.Y."/>
            <person name="Schneider M.P."/>
            <person name="Mello C."/>
            <person name="Vasconcelos A.T.R."/>
        </authorList>
    </citation>
    <scope>NUCLEOTIDE SEQUENCE</scope>
    <source>
        <tissue evidence="1">Muscle</tissue>
    </source>
</reference>
<comment type="caution">
    <text evidence="1">The sequence shown here is derived from an EMBL/GenBank/DDBJ whole genome shotgun (WGS) entry which is preliminary data.</text>
</comment>
<gene>
    <name evidence="1" type="ORF">WISP_52603</name>
</gene>
<accession>A0ABQ9DHP5</accession>
<organism evidence="1 2">
    <name type="scientific">Willisornis vidua</name>
    <name type="common">Xingu scale-backed antbird</name>
    <dbReference type="NCBI Taxonomy" id="1566151"/>
    <lineage>
        <taxon>Eukaryota</taxon>
        <taxon>Metazoa</taxon>
        <taxon>Chordata</taxon>
        <taxon>Craniata</taxon>
        <taxon>Vertebrata</taxon>
        <taxon>Euteleostomi</taxon>
        <taxon>Archelosauria</taxon>
        <taxon>Archosauria</taxon>
        <taxon>Dinosauria</taxon>
        <taxon>Saurischia</taxon>
        <taxon>Theropoda</taxon>
        <taxon>Coelurosauria</taxon>
        <taxon>Aves</taxon>
        <taxon>Neognathae</taxon>
        <taxon>Neoaves</taxon>
        <taxon>Telluraves</taxon>
        <taxon>Australaves</taxon>
        <taxon>Passeriformes</taxon>
        <taxon>Thamnophilidae</taxon>
        <taxon>Willisornis</taxon>
    </lineage>
</organism>
<protein>
    <submittedName>
        <fullName evidence="1">Uncharacterized protein</fullName>
    </submittedName>
</protein>